<evidence type="ECO:0000313" key="2">
    <source>
        <dbReference type="EMBL" id="BAC19938.1"/>
    </source>
</evidence>
<gene>
    <name evidence="2" type="primary">OJ1003_C06.125</name>
</gene>
<dbReference type="Proteomes" id="UP000000763">
    <property type="component" value="Chromosome 7"/>
</dbReference>
<evidence type="ECO:0000256" key="1">
    <source>
        <dbReference type="SAM" id="MobiDB-lite"/>
    </source>
</evidence>
<evidence type="ECO:0000313" key="3">
    <source>
        <dbReference type="Proteomes" id="UP000000763"/>
    </source>
</evidence>
<proteinExistence type="predicted"/>
<feature type="region of interest" description="Disordered" evidence="1">
    <location>
        <begin position="77"/>
        <end position="106"/>
    </location>
</feature>
<reference evidence="3" key="2">
    <citation type="journal article" date="2008" name="Nucleic Acids Res.">
        <title>The rice annotation project database (RAP-DB): 2008 update.</title>
        <authorList>
            <consortium name="The rice annotation project (RAP)"/>
        </authorList>
    </citation>
    <scope>GENOME REANNOTATION</scope>
    <source>
        <strain evidence="3">cv. Nipponbare</strain>
    </source>
</reference>
<sequence>MPTGVHPSSFLTGAHPPPPSSPTDPAATNQAGGRSGDGESSVWWIRRRRLSRVTVWWSQGGEVGGSKAAYGASVAAPHSPFLPKSGWRGGGQGRRLPHSLPSPPSF</sequence>
<dbReference type="AlphaFoldDB" id="Q8H5P6"/>
<protein>
    <submittedName>
        <fullName evidence="2">Uncharacterized protein</fullName>
    </submittedName>
</protein>
<accession>Q8H5P6</accession>
<dbReference type="EMBL" id="AP003765">
    <property type="protein sequence ID" value="BAC19938.1"/>
    <property type="molecule type" value="Genomic_DNA"/>
</dbReference>
<feature type="region of interest" description="Disordered" evidence="1">
    <location>
        <begin position="1"/>
        <end position="41"/>
    </location>
</feature>
<reference evidence="3" key="1">
    <citation type="journal article" date="2005" name="Nature">
        <title>The map-based sequence of the rice genome.</title>
        <authorList>
            <consortium name="International rice genome sequencing project (IRGSP)"/>
            <person name="Matsumoto T."/>
            <person name="Wu J."/>
            <person name="Kanamori H."/>
            <person name="Katayose Y."/>
            <person name="Fujisawa M."/>
            <person name="Namiki N."/>
            <person name="Mizuno H."/>
            <person name="Yamamoto K."/>
            <person name="Antonio B.A."/>
            <person name="Baba T."/>
            <person name="Sakata K."/>
            <person name="Nagamura Y."/>
            <person name="Aoki H."/>
            <person name="Arikawa K."/>
            <person name="Arita K."/>
            <person name="Bito T."/>
            <person name="Chiden Y."/>
            <person name="Fujitsuka N."/>
            <person name="Fukunaka R."/>
            <person name="Hamada M."/>
            <person name="Harada C."/>
            <person name="Hayashi A."/>
            <person name="Hijishita S."/>
            <person name="Honda M."/>
            <person name="Hosokawa S."/>
            <person name="Ichikawa Y."/>
            <person name="Idonuma A."/>
            <person name="Iijima M."/>
            <person name="Ikeda M."/>
            <person name="Ikeno M."/>
            <person name="Ito K."/>
            <person name="Ito S."/>
            <person name="Ito T."/>
            <person name="Ito Y."/>
            <person name="Ito Y."/>
            <person name="Iwabuchi A."/>
            <person name="Kamiya K."/>
            <person name="Karasawa W."/>
            <person name="Kurita K."/>
            <person name="Katagiri S."/>
            <person name="Kikuta A."/>
            <person name="Kobayashi H."/>
            <person name="Kobayashi N."/>
            <person name="Machita K."/>
            <person name="Maehara T."/>
            <person name="Masukawa M."/>
            <person name="Mizubayashi T."/>
            <person name="Mukai Y."/>
            <person name="Nagasaki H."/>
            <person name="Nagata Y."/>
            <person name="Naito S."/>
            <person name="Nakashima M."/>
            <person name="Nakama Y."/>
            <person name="Nakamichi Y."/>
            <person name="Nakamura M."/>
            <person name="Meguro A."/>
            <person name="Negishi M."/>
            <person name="Ohta I."/>
            <person name="Ohta T."/>
            <person name="Okamoto M."/>
            <person name="Ono N."/>
            <person name="Saji S."/>
            <person name="Sakaguchi M."/>
            <person name="Sakai K."/>
            <person name="Shibata M."/>
            <person name="Shimokawa T."/>
            <person name="Song J."/>
            <person name="Takazaki Y."/>
            <person name="Terasawa K."/>
            <person name="Tsugane M."/>
            <person name="Tsuji K."/>
            <person name="Ueda S."/>
            <person name="Waki K."/>
            <person name="Yamagata H."/>
            <person name="Yamamoto M."/>
            <person name="Yamamoto S."/>
            <person name="Yamane H."/>
            <person name="Yoshiki S."/>
            <person name="Yoshihara R."/>
            <person name="Yukawa K."/>
            <person name="Zhong H."/>
            <person name="Yano M."/>
            <person name="Yuan Q."/>
            <person name="Ouyang S."/>
            <person name="Liu J."/>
            <person name="Jones K.M."/>
            <person name="Gansberger K."/>
            <person name="Moffat K."/>
            <person name="Hill J."/>
            <person name="Bera J."/>
            <person name="Fadrosh D."/>
            <person name="Jin S."/>
            <person name="Johri S."/>
            <person name="Kim M."/>
            <person name="Overton L."/>
            <person name="Reardon M."/>
            <person name="Tsitrin T."/>
            <person name="Vuong H."/>
            <person name="Weaver B."/>
            <person name="Ciecko A."/>
            <person name="Tallon L."/>
            <person name="Jackson J."/>
            <person name="Pai G."/>
            <person name="Aken S.V."/>
            <person name="Utterback T."/>
            <person name="Reidmuller S."/>
            <person name="Feldblyum T."/>
            <person name="Hsiao J."/>
            <person name="Zismann V."/>
            <person name="Iobst S."/>
            <person name="de Vazeille A.R."/>
            <person name="Buell C.R."/>
            <person name="Ying K."/>
            <person name="Li Y."/>
            <person name="Lu T."/>
            <person name="Huang Y."/>
            <person name="Zhao Q."/>
            <person name="Feng Q."/>
            <person name="Zhang L."/>
            <person name="Zhu J."/>
            <person name="Weng Q."/>
            <person name="Mu J."/>
            <person name="Lu Y."/>
            <person name="Fan D."/>
            <person name="Liu Y."/>
            <person name="Guan J."/>
            <person name="Zhang Y."/>
            <person name="Yu S."/>
            <person name="Liu X."/>
            <person name="Zhang Y."/>
            <person name="Hong G."/>
            <person name="Han B."/>
            <person name="Choisne N."/>
            <person name="Demange N."/>
            <person name="Orjeda G."/>
            <person name="Samain S."/>
            <person name="Cattolico L."/>
            <person name="Pelletier E."/>
            <person name="Couloux A."/>
            <person name="Segurens B."/>
            <person name="Wincker P."/>
            <person name="D'Hont A."/>
            <person name="Scarpelli C."/>
            <person name="Weissenbach J."/>
            <person name="Salanoubat M."/>
            <person name="Quetier F."/>
            <person name="Yu Y."/>
            <person name="Kim H.R."/>
            <person name="Rambo T."/>
            <person name="Currie J."/>
            <person name="Collura K."/>
            <person name="Luo M."/>
            <person name="Yang T."/>
            <person name="Ammiraju J.S.S."/>
            <person name="Engler F."/>
            <person name="Soderlund C."/>
            <person name="Wing R.A."/>
            <person name="Palmer L.E."/>
            <person name="de la Bastide M."/>
            <person name="Spiegel L."/>
            <person name="Nascimento L."/>
            <person name="Zutavern T."/>
            <person name="O'Shaughnessy A."/>
            <person name="Dike S."/>
            <person name="Dedhia N."/>
            <person name="Preston R."/>
            <person name="Balija V."/>
            <person name="McCombie W.R."/>
            <person name="Chow T."/>
            <person name="Chen H."/>
            <person name="Chung M."/>
            <person name="Chen C."/>
            <person name="Shaw J."/>
            <person name="Wu H."/>
            <person name="Hsiao K."/>
            <person name="Chao Y."/>
            <person name="Chu M."/>
            <person name="Cheng C."/>
            <person name="Hour A."/>
            <person name="Lee P."/>
            <person name="Lin S."/>
            <person name="Lin Y."/>
            <person name="Liou J."/>
            <person name="Liu S."/>
            <person name="Hsing Y."/>
            <person name="Raghuvanshi S."/>
            <person name="Mohanty A."/>
            <person name="Bharti A.K."/>
            <person name="Gaur A."/>
            <person name="Gupta V."/>
            <person name="Kumar D."/>
            <person name="Ravi V."/>
            <person name="Vij S."/>
            <person name="Kapur A."/>
            <person name="Khurana P."/>
            <person name="Khurana P."/>
            <person name="Khurana J.P."/>
            <person name="Tyagi A.K."/>
            <person name="Gaikwad K."/>
            <person name="Singh A."/>
            <person name="Dalal V."/>
            <person name="Srivastava S."/>
            <person name="Dixit A."/>
            <person name="Pal A.K."/>
            <person name="Ghazi I.A."/>
            <person name="Yadav M."/>
            <person name="Pandit A."/>
            <person name="Bhargava A."/>
            <person name="Sureshbabu K."/>
            <person name="Batra K."/>
            <person name="Sharma T.R."/>
            <person name="Mohapatra T."/>
            <person name="Singh N.K."/>
            <person name="Messing J."/>
            <person name="Nelson A.B."/>
            <person name="Fuks G."/>
            <person name="Kavchok S."/>
            <person name="Keizer G."/>
            <person name="Linton E."/>
            <person name="Llaca V."/>
            <person name="Song R."/>
            <person name="Tanyolac B."/>
            <person name="Young S."/>
            <person name="Ho-Il K."/>
            <person name="Hahn J.H."/>
            <person name="Sangsakoo G."/>
            <person name="Vanavichit A."/>
            <person name="de Mattos Luiz.A.T."/>
            <person name="Zimmer P.D."/>
            <person name="Malone G."/>
            <person name="Dellagostin O."/>
            <person name="de Oliveira A.C."/>
            <person name="Bevan M."/>
            <person name="Bancroft I."/>
            <person name="Minx P."/>
            <person name="Cordum H."/>
            <person name="Wilson R."/>
            <person name="Cheng Z."/>
            <person name="Jin W."/>
            <person name="Jiang J."/>
            <person name="Leong S.A."/>
            <person name="Iwama H."/>
            <person name="Gojobori T."/>
            <person name="Itoh T."/>
            <person name="Niimura Y."/>
            <person name="Fujii Y."/>
            <person name="Habara T."/>
            <person name="Sakai H."/>
            <person name="Sato Y."/>
            <person name="Wilson G."/>
            <person name="Kumar K."/>
            <person name="McCouch S."/>
            <person name="Juretic N."/>
            <person name="Hoen D."/>
            <person name="Wright S."/>
            <person name="Bruskiewich R."/>
            <person name="Bureau T."/>
            <person name="Miyao A."/>
            <person name="Hirochika H."/>
            <person name="Nishikawa T."/>
            <person name="Kadowaki K."/>
            <person name="Sugiura M."/>
            <person name="Burr B."/>
            <person name="Sasaki T."/>
        </authorList>
    </citation>
    <scope>NUCLEOTIDE SEQUENCE [LARGE SCALE GENOMIC DNA]</scope>
    <source>
        <strain evidence="3">cv. Nipponbare</strain>
    </source>
</reference>
<name>Q8H5P6_ORYSJ</name>
<organism evidence="2 3">
    <name type="scientific">Oryza sativa subsp. japonica</name>
    <name type="common">Rice</name>
    <dbReference type="NCBI Taxonomy" id="39947"/>
    <lineage>
        <taxon>Eukaryota</taxon>
        <taxon>Viridiplantae</taxon>
        <taxon>Streptophyta</taxon>
        <taxon>Embryophyta</taxon>
        <taxon>Tracheophyta</taxon>
        <taxon>Spermatophyta</taxon>
        <taxon>Magnoliopsida</taxon>
        <taxon>Liliopsida</taxon>
        <taxon>Poales</taxon>
        <taxon>Poaceae</taxon>
        <taxon>BOP clade</taxon>
        <taxon>Oryzoideae</taxon>
        <taxon>Oryzeae</taxon>
        <taxon>Oryzinae</taxon>
        <taxon>Oryza</taxon>
        <taxon>Oryza sativa</taxon>
    </lineage>
</organism>